<dbReference type="InterPro" id="IPR018702">
    <property type="entry name" value="DUF2207"/>
</dbReference>
<dbReference type="Pfam" id="PF20990">
    <property type="entry name" value="DUF2207_C"/>
    <property type="match status" value="1"/>
</dbReference>
<feature type="domain" description="DUF2207" evidence="4">
    <location>
        <begin position="38"/>
        <end position="225"/>
    </location>
</feature>
<feature type="transmembrane region" description="Helical" evidence="2">
    <location>
        <begin position="486"/>
        <end position="508"/>
    </location>
</feature>
<keyword evidence="2" id="KW-1133">Transmembrane helix</keyword>
<organism evidence="6 7">
    <name type="scientific">Flavobacterium collinsii</name>
    <dbReference type="NCBI Taxonomy" id="1114861"/>
    <lineage>
        <taxon>Bacteria</taxon>
        <taxon>Pseudomonadati</taxon>
        <taxon>Bacteroidota</taxon>
        <taxon>Flavobacteriia</taxon>
        <taxon>Flavobacteriales</taxon>
        <taxon>Flavobacteriaceae</taxon>
        <taxon>Flavobacterium</taxon>
    </lineage>
</organism>
<evidence type="ECO:0000259" key="4">
    <source>
        <dbReference type="Pfam" id="PF09972"/>
    </source>
</evidence>
<gene>
    <name evidence="6" type="ORF">FLACOL7796_00429</name>
</gene>
<keyword evidence="2" id="KW-0472">Membrane</keyword>
<keyword evidence="3" id="KW-0732">Signal</keyword>
<dbReference type="Proteomes" id="UP000474567">
    <property type="component" value="Unassembled WGS sequence"/>
</dbReference>
<dbReference type="RefSeq" id="WP_173964433.1">
    <property type="nucleotide sequence ID" value="NZ_CADCST010000054.1"/>
</dbReference>
<feature type="transmembrane region" description="Helical" evidence="2">
    <location>
        <begin position="428"/>
        <end position="445"/>
    </location>
</feature>
<feature type="transmembrane region" description="Helical" evidence="2">
    <location>
        <begin position="250"/>
        <end position="268"/>
    </location>
</feature>
<name>A0ABM8KDU6_9FLAO</name>
<evidence type="ECO:0000313" key="7">
    <source>
        <dbReference type="Proteomes" id="UP000474567"/>
    </source>
</evidence>
<dbReference type="Pfam" id="PF09972">
    <property type="entry name" value="DUF2207"/>
    <property type="match status" value="1"/>
</dbReference>
<evidence type="ECO:0000259" key="5">
    <source>
        <dbReference type="Pfam" id="PF20990"/>
    </source>
</evidence>
<keyword evidence="2" id="KW-0812">Transmembrane</keyword>
<feature type="domain" description="Predicted membrane protein YciQ-like C-terminal" evidence="5">
    <location>
        <begin position="286"/>
        <end position="564"/>
    </location>
</feature>
<feature type="compositionally biased region" description="Gly residues" evidence="1">
    <location>
        <begin position="610"/>
        <end position="628"/>
    </location>
</feature>
<dbReference type="InterPro" id="IPR048389">
    <property type="entry name" value="YciQ-like_C"/>
</dbReference>
<reference evidence="6 7" key="1">
    <citation type="submission" date="2020-02" db="EMBL/GenBank/DDBJ databases">
        <authorList>
            <person name="Criscuolo A."/>
        </authorList>
    </citation>
    <scope>NUCLEOTIDE SEQUENCE [LARGE SCALE GENOMIC DNA]</scope>
    <source>
        <strain evidence="6">CECT7796</strain>
    </source>
</reference>
<feature type="transmembrane region" description="Helical" evidence="2">
    <location>
        <begin position="457"/>
        <end position="480"/>
    </location>
</feature>
<evidence type="ECO:0008006" key="8">
    <source>
        <dbReference type="Google" id="ProtNLM"/>
    </source>
</evidence>
<feature type="chain" id="PRO_5047084311" description="DUF2207 domain-containing protein" evidence="3">
    <location>
        <begin position="24"/>
        <end position="628"/>
    </location>
</feature>
<evidence type="ECO:0000256" key="3">
    <source>
        <dbReference type="SAM" id="SignalP"/>
    </source>
</evidence>
<evidence type="ECO:0000256" key="1">
    <source>
        <dbReference type="SAM" id="MobiDB-lite"/>
    </source>
</evidence>
<feature type="signal peptide" evidence="3">
    <location>
        <begin position="1"/>
        <end position="23"/>
    </location>
</feature>
<proteinExistence type="predicted"/>
<evidence type="ECO:0000313" key="6">
    <source>
        <dbReference type="EMBL" id="CAA9195080.1"/>
    </source>
</evidence>
<evidence type="ECO:0000256" key="2">
    <source>
        <dbReference type="SAM" id="Phobius"/>
    </source>
</evidence>
<accession>A0ABM8KDU6</accession>
<comment type="caution">
    <text evidence="6">The sequence shown here is derived from an EMBL/GenBank/DDBJ whole genome shotgun (WGS) entry which is preliminary data.</text>
</comment>
<sequence>MVIRFRFIFTFSILLLSLSQCFSQTDSTTTYQQEQTEKIKQFHADILIKENGNLIVTETIKVYAAGLQIDHGIFRELPLTNSSSKVPFNNFYTILNVTKNGRIEPYHTKSNLQNFKIYIGTKDSFLPKGVYTYQLTYEVESQIHSYSDFDEVYWNVTGNYWVFDIDNVTARVILPKGANAIQTHCYTGILGSKANNCNAKIVGNSVYFTSKNLKAEEGFTVAVGFPKGIVHQPFFLAHFKMEEFLSVEKLAIALLAIFVCFGFYFYSWKKYGEDPLPANENNEFEDLKKHYSPSSIKYLKERYTNTKTLLVSIFSLSIKGAIEINGNGKQNWADGFEYFLKKGTKTNHLAPEENAVLESLFKENNTLAINSKVYKIFKEAQSELQKSLEIRYNTKDYFRANVKQILLGFSLTIAVLLGYCYIAKGTIFGEAIFGFIFLILTVLLIKVIVKSFIRGDFVIALPCLFVLIFPMLATYTLLIANTADKSYSALNALVLLVIISGFTIYLNLIRAYTKLGIKTKSQIEKFKQQLLKYPVEQNADTIRIYEENLPYAFALDIDKEWNLKFTDALKELNYTSNWITTSDGSSGFSYRTLVHFSKTYTTSSSSSSGSSGGGSSGGGGGGGGGGGW</sequence>
<dbReference type="EMBL" id="CADCST010000054">
    <property type="protein sequence ID" value="CAA9195080.1"/>
    <property type="molecule type" value="Genomic_DNA"/>
</dbReference>
<protein>
    <recommendedName>
        <fullName evidence="8">DUF2207 domain-containing protein</fullName>
    </recommendedName>
</protein>
<feature type="region of interest" description="Disordered" evidence="1">
    <location>
        <begin position="602"/>
        <end position="628"/>
    </location>
</feature>
<feature type="transmembrane region" description="Helical" evidence="2">
    <location>
        <begin position="405"/>
        <end position="422"/>
    </location>
</feature>
<keyword evidence="7" id="KW-1185">Reference proteome</keyword>